<dbReference type="EMBL" id="JAFCMP010000106">
    <property type="protein sequence ID" value="KAG5186701.1"/>
    <property type="molecule type" value="Genomic_DNA"/>
</dbReference>
<proteinExistence type="predicted"/>
<gene>
    <name evidence="2" type="ORF">JKP88DRAFT_254411</name>
</gene>
<protein>
    <submittedName>
        <fullName evidence="2">Uncharacterized protein</fullName>
    </submittedName>
</protein>
<feature type="region of interest" description="Disordered" evidence="1">
    <location>
        <begin position="1"/>
        <end position="23"/>
    </location>
</feature>
<evidence type="ECO:0000313" key="2">
    <source>
        <dbReference type="EMBL" id="KAG5186701.1"/>
    </source>
</evidence>
<keyword evidence="3" id="KW-1185">Reference proteome</keyword>
<comment type="caution">
    <text evidence="2">The sequence shown here is derived from an EMBL/GenBank/DDBJ whole genome shotgun (WGS) entry which is preliminary data.</text>
</comment>
<accession>A0A836CKF1</accession>
<feature type="compositionally biased region" description="Basic and acidic residues" evidence="1">
    <location>
        <begin position="1"/>
        <end position="20"/>
    </location>
</feature>
<name>A0A836CKF1_9STRA</name>
<sequence length="215" mass="23548">MAGESMRKRQNERGTRDDGKSLCVGHQSSFRKTRFWMCEATRLNGAAEILGVQYLTVDVSSTAAAVSSAATPTQTLPTCEGRGKASMAAAPGVIHVRRRRCWRPSRHATPSHQDRATLLLRGGTCKAVRRNARPHTQPLATTTGSSSRCCCNCFFETNNAESSHQPHWPAATAMYSVIAAAGVGSSRHRQQHLPAQERNNRARWRSMATSENCGR</sequence>
<evidence type="ECO:0000256" key="1">
    <source>
        <dbReference type="SAM" id="MobiDB-lite"/>
    </source>
</evidence>
<reference evidence="2" key="1">
    <citation type="submission" date="2021-02" db="EMBL/GenBank/DDBJ databases">
        <title>First Annotated Genome of the Yellow-green Alga Tribonema minus.</title>
        <authorList>
            <person name="Mahan K.M."/>
        </authorList>
    </citation>
    <scope>NUCLEOTIDE SEQUENCE</scope>
    <source>
        <strain evidence="2">UTEX B ZZ1240</strain>
    </source>
</reference>
<feature type="region of interest" description="Disordered" evidence="1">
    <location>
        <begin position="186"/>
        <end position="215"/>
    </location>
</feature>
<organism evidence="2 3">
    <name type="scientific">Tribonema minus</name>
    <dbReference type="NCBI Taxonomy" id="303371"/>
    <lineage>
        <taxon>Eukaryota</taxon>
        <taxon>Sar</taxon>
        <taxon>Stramenopiles</taxon>
        <taxon>Ochrophyta</taxon>
        <taxon>PX clade</taxon>
        <taxon>Xanthophyceae</taxon>
        <taxon>Tribonematales</taxon>
        <taxon>Tribonemataceae</taxon>
        <taxon>Tribonema</taxon>
    </lineage>
</organism>
<dbReference type="Proteomes" id="UP000664859">
    <property type="component" value="Unassembled WGS sequence"/>
</dbReference>
<dbReference type="AlphaFoldDB" id="A0A836CKF1"/>
<evidence type="ECO:0000313" key="3">
    <source>
        <dbReference type="Proteomes" id="UP000664859"/>
    </source>
</evidence>